<dbReference type="InterPro" id="IPR054075">
    <property type="entry name" value="Gp53-like_C"/>
</dbReference>
<evidence type="ECO:0000313" key="3">
    <source>
        <dbReference type="Proteomes" id="UP001171620"/>
    </source>
</evidence>
<name>A0AAW7T153_BURVI</name>
<dbReference type="Proteomes" id="UP001171620">
    <property type="component" value="Unassembled WGS sequence"/>
</dbReference>
<dbReference type="AlphaFoldDB" id="A0AAW7T153"/>
<sequence length="247" mass="25428">MPSLFTFANNISTTLAGAISTGATSLTLSSAANLPASIPSGKVLVITLNDAATRQQFEVIYATSISGATLSGLLRGQENTSAQAWSTGDYAYCAPTMGQMQAFGQLADANTWTGSNTFNNPVSVGTATASGHAMQFGQLPGQFPSSLTSSGWKKYPDPNSPSGYMIEQWGVGSITSLGAGNTPQPFNLPIAYPNAHLSAMAGYNGNAPGGALGAIAAQEYTLNQVLVTIYTSGAVSNAAIKYWSKGY</sequence>
<protein>
    <recommendedName>
        <fullName evidence="1">Putative tail fiber protein gp53-like C-terminal domain-containing protein</fullName>
    </recommendedName>
</protein>
<dbReference type="RefSeq" id="WP_301788478.1">
    <property type="nucleotide sequence ID" value="NZ_JAUJRV010000008.1"/>
</dbReference>
<dbReference type="Pfam" id="PF21882">
    <property type="entry name" value="Gp53-like_C"/>
    <property type="match status" value="1"/>
</dbReference>
<gene>
    <name evidence="2" type="ORF">QZM33_12885</name>
</gene>
<feature type="domain" description="Putative tail fiber protein gp53-like C-terminal" evidence="1">
    <location>
        <begin position="161"/>
        <end position="243"/>
    </location>
</feature>
<dbReference type="EMBL" id="JAUJRV010000008">
    <property type="protein sequence ID" value="MDN7795829.1"/>
    <property type="molecule type" value="Genomic_DNA"/>
</dbReference>
<accession>A0AAW7T153</accession>
<reference evidence="2" key="1">
    <citation type="submission" date="2023-07" db="EMBL/GenBank/DDBJ databases">
        <title>A collection of bacterial strains from the Burkholderia cepacia Research Laboratory and Repository.</title>
        <authorList>
            <person name="Lipuma J."/>
            <person name="Spilker T."/>
            <person name="Caverly L."/>
        </authorList>
    </citation>
    <scope>NUCLEOTIDE SEQUENCE</scope>
    <source>
        <strain evidence="2">AU44268</strain>
    </source>
</reference>
<comment type="caution">
    <text evidence="2">The sequence shown here is derived from an EMBL/GenBank/DDBJ whole genome shotgun (WGS) entry which is preliminary data.</text>
</comment>
<evidence type="ECO:0000313" key="2">
    <source>
        <dbReference type="EMBL" id="MDN7795829.1"/>
    </source>
</evidence>
<proteinExistence type="predicted"/>
<evidence type="ECO:0000259" key="1">
    <source>
        <dbReference type="Pfam" id="PF21882"/>
    </source>
</evidence>
<dbReference type="Gene3D" id="2.60.40.3940">
    <property type="match status" value="1"/>
</dbReference>
<organism evidence="2 3">
    <name type="scientific">Burkholderia vietnamiensis</name>
    <dbReference type="NCBI Taxonomy" id="60552"/>
    <lineage>
        <taxon>Bacteria</taxon>
        <taxon>Pseudomonadati</taxon>
        <taxon>Pseudomonadota</taxon>
        <taxon>Betaproteobacteria</taxon>
        <taxon>Burkholderiales</taxon>
        <taxon>Burkholderiaceae</taxon>
        <taxon>Burkholderia</taxon>
        <taxon>Burkholderia cepacia complex</taxon>
    </lineage>
</organism>